<sequence>MRGGGHFYCEDQTMGYVFGDYPFETREDWLRAICATHLTGSGQNTREELAQLFISYSEEELAEQVAQKWPADEFKGDGAHEPYTQEEIARVMVDLRCEFPDWYDND</sequence>
<gene>
    <name evidence="1" type="ORF">NB231_01204</name>
</gene>
<evidence type="ECO:0000313" key="1">
    <source>
        <dbReference type="EMBL" id="EAR21485.1"/>
    </source>
</evidence>
<evidence type="ECO:0000313" key="2">
    <source>
        <dbReference type="Proteomes" id="UP000003374"/>
    </source>
</evidence>
<dbReference type="Proteomes" id="UP000003374">
    <property type="component" value="Unassembled WGS sequence"/>
</dbReference>
<name>A4BS06_9GAMM</name>
<dbReference type="EMBL" id="AAOF01000008">
    <property type="protein sequence ID" value="EAR21485.1"/>
    <property type="molecule type" value="Genomic_DNA"/>
</dbReference>
<reference evidence="1 2" key="1">
    <citation type="submission" date="2006-02" db="EMBL/GenBank/DDBJ databases">
        <authorList>
            <person name="Waterbury J."/>
            <person name="Ferriera S."/>
            <person name="Johnson J."/>
            <person name="Kravitz S."/>
            <person name="Halpern A."/>
            <person name="Remington K."/>
            <person name="Beeson K."/>
            <person name="Tran B."/>
            <person name="Rogers Y.-H."/>
            <person name="Friedman R."/>
            <person name="Venter J.C."/>
        </authorList>
    </citation>
    <scope>NUCLEOTIDE SEQUENCE [LARGE SCALE GENOMIC DNA]</scope>
    <source>
        <strain evidence="1 2">Nb-231</strain>
    </source>
</reference>
<keyword evidence="2" id="KW-1185">Reference proteome</keyword>
<accession>A4BS06</accession>
<protein>
    <submittedName>
        <fullName evidence="1">Uncharacterized protein</fullName>
    </submittedName>
</protein>
<comment type="caution">
    <text evidence="1">The sequence shown here is derived from an EMBL/GenBank/DDBJ whole genome shotgun (WGS) entry which is preliminary data.</text>
</comment>
<dbReference type="AlphaFoldDB" id="A4BS06"/>
<proteinExistence type="predicted"/>
<dbReference type="HOGENOM" id="CLU_2220387_0_0_6"/>
<organism evidence="1 2">
    <name type="scientific">Nitrococcus mobilis Nb-231</name>
    <dbReference type="NCBI Taxonomy" id="314278"/>
    <lineage>
        <taxon>Bacteria</taxon>
        <taxon>Pseudomonadati</taxon>
        <taxon>Pseudomonadota</taxon>
        <taxon>Gammaproteobacteria</taxon>
        <taxon>Chromatiales</taxon>
        <taxon>Ectothiorhodospiraceae</taxon>
        <taxon>Nitrococcus</taxon>
    </lineage>
</organism>